<evidence type="ECO:0000256" key="5">
    <source>
        <dbReference type="ARBA" id="ARBA00022777"/>
    </source>
</evidence>
<dbReference type="EMBL" id="BMAR01000031">
    <property type="protein sequence ID" value="GFR49623.1"/>
    <property type="molecule type" value="Genomic_DNA"/>
</dbReference>
<feature type="domain" description="Protein kinase" evidence="10">
    <location>
        <begin position="1"/>
        <end position="266"/>
    </location>
</feature>
<evidence type="ECO:0000313" key="11">
    <source>
        <dbReference type="EMBL" id="GFR49623.1"/>
    </source>
</evidence>
<dbReference type="InterPro" id="IPR011009">
    <property type="entry name" value="Kinase-like_dom_sf"/>
</dbReference>
<protein>
    <recommendedName>
        <fullName evidence="10">Protein kinase domain-containing protein</fullName>
    </recommendedName>
</protein>
<comment type="catalytic activity">
    <reaction evidence="8">
        <text>L-seryl-[protein] + ATP = O-phospho-L-seryl-[protein] + ADP + H(+)</text>
        <dbReference type="Rhea" id="RHEA:17989"/>
        <dbReference type="Rhea" id="RHEA-COMP:9863"/>
        <dbReference type="Rhea" id="RHEA-COMP:11604"/>
        <dbReference type="ChEBI" id="CHEBI:15378"/>
        <dbReference type="ChEBI" id="CHEBI:29999"/>
        <dbReference type="ChEBI" id="CHEBI:30616"/>
        <dbReference type="ChEBI" id="CHEBI:83421"/>
        <dbReference type="ChEBI" id="CHEBI:456216"/>
        <dbReference type="EC" id="2.7.11.1"/>
    </reaction>
</comment>
<keyword evidence="4" id="KW-0547">Nucleotide-binding</keyword>
<evidence type="ECO:0000256" key="1">
    <source>
        <dbReference type="ARBA" id="ARBA00008874"/>
    </source>
</evidence>
<feature type="compositionally biased region" description="Low complexity" evidence="9">
    <location>
        <begin position="491"/>
        <end position="505"/>
    </location>
</feature>
<evidence type="ECO:0000256" key="6">
    <source>
        <dbReference type="ARBA" id="ARBA00022840"/>
    </source>
</evidence>
<gene>
    <name evidence="11" type="ORF">Agub_g11694</name>
</gene>
<dbReference type="PROSITE" id="PS50011">
    <property type="entry name" value="PROTEIN_KINASE_DOM"/>
    <property type="match status" value="1"/>
</dbReference>
<keyword evidence="5" id="KW-0418">Kinase</keyword>
<comment type="caution">
    <text evidence="11">The sequence shown here is derived from an EMBL/GenBank/DDBJ whole genome shotgun (WGS) entry which is preliminary data.</text>
</comment>
<dbReference type="InterPro" id="IPR000719">
    <property type="entry name" value="Prot_kinase_dom"/>
</dbReference>
<dbReference type="Proteomes" id="UP001054857">
    <property type="component" value="Unassembled WGS sequence"/>
</dbReference>
<evidence type="ECO:0000313" key="12">
    <source>
        <dbReference type="Proteomes" id="UP001054857"/>
    </source>
</evidence>
<sequence length="1002" mass="99448">MAFCQYGLAPQASRALTLPAFHIPFRRSVDNVTGQAVAIKVIDLEDVEDDIQEIHKEIQMLAGCKCKNITEYYGSVLRSGSAELHIVMELMACSVFDLVHHGPLDEACIAFVLSQVLNALVYLHSEHRIHRDIKAANILLSHSGDVKITDFGVSGQLTGTLGYRRKTFVGTPFWMAPEVIDTSEEGYSEKADVWSLGITAIEMATGAPPHAALHPMRVLFLIPKGPAPLLTGDNFSPELKDFVATCLKKDPAERPAARDLLQHPFVAGVSQPPDHLPAMVHELARHKKPVTSRRSADETLMAGGTLPAWDFGTMGRRGGGAAAAAVAAAAAAGTVRAMASVVSSGGTVRGSASGDVMRETLRQQQPAVAMATVASRGVEPLGRVAGAGLKEVLSGGTAAAVGGTPLTPRMANGTLPSAATAAAAAAAAAGAAAAASRESLPDLERVHADSQPPLATHGSPSRHSTGDGDSAAATPRLPGPPSVSGSEGFVLPSGGSSSPLPGLPRGAPPPATKFATMSSAEARMYRDLVARGTTAAGGAEGGGGGGAAAAKQGAAGGVGLRGGGPAGGLGRTSLSTGSTAPGSLPASAAVAPTGGKGPAHNPRYSTLTSSAESLDDSRGGQPQAAGDGEAGPSAGGEGGDKYGTVQSRASVTASGGIASSVSPSGSLRSHTTSNGSGTAGIGKDGGSSAYATVQSRQQVEDTHGDTHRHPHSHSERTQPAGSGPASSTPPAPPPPSSSSTTPAATAPNTSTAQQPRAASSSSAPATPPATSTSVAAAASGAATAAPAGTPAAAAANGTPAGAAAAPPGTQAAGGSSSRTLVGLMAREGTAAESAAVQSRLLVPCLRASFNSADKGSQALLSGLVSNLAQLEKMMPGASYRLVQELLVRLSCSSEPALEPLRASATGLYTSAAASPLQPMQSGSTAAGAAGMSAAGLGPASAASSASGLPTGGGSGFSSGVGRSSGRLGVPDMGPLGEFLLGRWREEEAHEVALLARSMGGRR</sequence>
<dbReference type="GO" id="GO:0005737">
    <property type="term" value="C:cytoplasm"/>
    <property type="evidence" value="ECO:0007669"/>
    <property type="project" value="TreeGrafter"/>
</dbReference>
<dbReference type="Pfam" id="PF00069">
    <property type="entry name" value="Pkinase"/>
    <property type="match status" value="1"/>
</dbReference>
<dbReference type="PANTHER" id="PTHR48012">
    <property type="entry name" value="STERILE20-LIKE KINASE, ISOFORM B-RELATED"/>
    <property type="match status" value="1"/>
</dbReference>
<dbReference type="SUPFAM" id="SSF56112">
    <property type="entry name" value="Protein kinase-like (PK-like)"/>
    <property type="match status" value="1"/>
</dbReference>
<reference evidence="11 12" key="1">
    <citation type="journal article" date="2021" name="Sci. Rep.">
        <title>Genome sequencing of the multicellular alga Astrephomene provides insights into convergent evolution of germ-soma differentiation.</title>
        <authorList>
            <person name="Yamashita S."/>
            <person name="Yamamoto K."/>
            <person name="Matsuzaki R."/>
            <person name="Suzuki S."/>
            <person name="Yamaguchi H."/>
            <person name="Hirooka S."/>
            <person name="Minakuchi Y."/>
            <person name="Miyagishima S."/>
            <person name="Kawachi M."/>
            <person name="Toyoda A."/>
            <person name="Nozaki H."/>
        </authorList>
    </citation>
    <scope>NUCLEOTIDE SEQUENCE [LARGE SCALE GENOMIC DNA]</scope>
    <source>
        <strain evidence="11 12">NIES-4017</strain>
    </source>
</reference>
<dbReference type="PANTHER" id="PTHR48012:SF10">
    <property type="entry name" value="FI20177P1"/>
    <property type="match status" value="1"/>
</dbReference>
<evidence type="ECO:0000256" key="3">
    <source>
        <dbReference type="ARBA" id="ARBA00022679"/>
    </source>
</evidence>
<dbReference type="GO" id="GO:0004674">
    <property type="term" value="F:protein serine/threonine kinase activity"/>
    <property type="evidence" value="ECO:0007669"/>
    <property type="project" value="UniProtKB-KW"/>
</dbReference>
<feature type="compositionally biased region" description="Polar residues" evidence="9">
    <location>
        <begin position="644"/>
        <end position="676"/>
    </location>
</feature>
<organism evidence="11 12">
    <name type="scientific">Astrephomene gubernaculifera</name>
    <dbReference type="NCBI Taxonomy" id="47775"/>
    <lineage>
        <taxon>Eukaryota</taxon>
        <taxon>Viridiplantae</taxon>
        <taxon>Chlorophyta</taxon>
        <taxon>core chlorophytes</taxon>
        <taxon>Chlorophyceae</taxon>
        <taxon>CS clade</taxon>
        <taxon>Chlamydomonadales</taxon>
        <taxon>Astrephomenaceae</taxon>
        <taxon>Astrephomene</taxon>
    </lineage>
</organism>
<proteinExistence type="inferred from homology"/>
<accession>A0AAD3HQP8</accession>
<name>A0AAD3HQP8_9CHLO</name>
<dbReference type="SMART" id="SM00220">
    <property type="entry name" value="S_TKc"/>
    <property type="match status" value="1"/>
</dbReference>
<evidence type="ECO:0000256" key="4">
    <source>
        <dbReference type="ARBA" id="ARBA00022741"/>
    </source>
</evidence>
<dbReference type="Gene3D" id="1.10.510.10">
    <property type="entry name" value="Transferase(Phosphotransferase) domain 1"/>
    <property type="match status" value="1"/>
</dbReference>
<dbReference type="FunFam" id="1.10.510.10:FF:000421">
    <property type="entry name" value="Serine/threonine-protein kinase PAK 6"/>
    <property type="match status" value="1"/>
</dbReference>
<dbReference type="InterPro" id="IPR050629">
    <property type="entry name" value="STE20/SPS1-PAK"/>
</dbReference>
<feature type="region of interest" description="Disordered" evidence="9">
    <location>
        <begin position="566"/>
        <end position="771"/>
    </location>
</feature>
<comment type="catalytic activity">
    <reaction evidence="7">
        <text>L-threonyl-[protein] + ATP = O-phospho-L-threonyl-[protein] + ADP + H(+)</text>
        <dbReference type="Rhea" id="RHEA:46608"/>
        <dbReference type="Rhea" id="RHEA-COMP:11060"/>
        <dbReference type="Rhea" id="RHEA-COMP:11605"/>
        <dbReference type="ChEBI" id="CHEBI:15378"/>
        <dbReference type="ChEBI" id="CHEBI:30013"/>
        <dbReference type="ChEBI" id="CHEBI:30616"/>
        <dbReference type="ChEBI" id="CHEBI:61977"/>
        <dbReference type="ChEBI" id="CHEBI:456216"/>
        <dbReference type="EC" id="2.7.11.1"/>
    </reaction>
</comment>
<feature type="compositionally biased region" description="Low complexity" evidence="9">
    <location>
        <begin position="737"/>
        <end position="771"/>
    </location>
</feature>
<evidence type="ECO:0000256" key="9">
    <source>
        <dbReference type="SAM" id="MobiDB-lite"/>
    </source>
</evidence>
<feature type="region of interest" description="Disordered" evidence="9">
    <location>
        <begin position="449"/>
        <end position="513"/>
    </location>
</feature>
<evidence type="ECO:0000256" key="2">
    <source>
        <dbReference type="ARBA" id="ARBA00022527"/>
    </source>
</evidence>
<feature type="compositionally biased region" description="Pro residues" evidence="9">
    <location>
        <begin position="727"/>
        <end position="736"/>
    </location>
</feature>
<dbReference type="GO" id="GO:0005524">
    <property type="term" value="F:ATP binding"/>
    <property type="evidence" value="ECO:0007669"/>
    <property type="project" value="UniProtKB-KW"/>
</dbReference>
<keyword evidence="12" id="KW-1185">Reference proteome</keyword>
<evidence type="ECO:0000259" key="10">
    <source>
        <dbReference type="PROSITE" id="PS50011"/>
    </source>
</evidence>
<keyword evidence="2" id="KW-0723">Serine/threonine-protein kinase</keyword>
<evidence type="ECO:0000256" key="8">
    <source>
        <dbReference type="ARBA" id="ARBA00048679"/>
    </source>
</evidence>
<keyword evidence="3" id="KW-0808">Transferase</keyword>
<evidence type="ECO:0000256" key="7">
    <source>
        <dbReference type="ARBA" id="ARBA00047899"/>
    </source>
</evidence>
<dbReference type="AlphaFoldDB" id="A0AAD3HQP8"/>
<feature type="region of interest" description="Disordered" evidence="9">
    <location>
        <begin position="789"/>
        <end position="816"/>
    </location>
</feature>
<feature type="compositionally biased region" description="Polar residues" evidence="9">
    <location>
        <begin position="603"/>
        <end position="612"/>
    </location>
</feature>
<keyword evidence="6" id="KW-0067">ATP-binding</keyword>
<comment type="similarity">
    <text evidence="1">Belongs to the protein kinase superfamily. STE Ser/Thr protein kinase family. STE20 subfamily.</text>
</comment>
<feature type="compositionally biased region" description="Basic and acidic residues" evidence="9">
    <location>
        <begin position="698"/>
        <end position="716"/>
    </location>
</feature>